<dbReference type="Proteomes" id="UP000692954">
    <property type="component" value="Unassembled WGS sequence"/>
</dbReference>
<dbReference type="OrthoDB" id="10255013at2759"/>
<accession>A0A8S1NJW2</accession>
<reference evidence="1" key="1">
    <citation type="submission" date="2021-01" db="EMBL/GenBank/DDBJ databases">
        <authorList>
            <consortium name="Genoscope - CEA"/>
            <person name="William W."/>
        </authorList>
    </citation>
    <scope>NUCLEOTIDE SEQUENCE</scope>
</reference>
<evidence type="ECO:0000313" key="1">
    <source>
        <dbReference type="EMBL" id="CAD8090501.1"/>
    </source>
</evidence>
<dbReference type="EMBL" id="CAJJDN010000056">
    <property type="protein sequence ID" value="CAD8090501.1"/>
    <property type="molecule type" value="Genomic_DNA"/>
</dbReference>
<proteinExistence type="predicted"/>
<dbReference type="AlphaFoldDB" id="A0A8S1NJW2"/>
<name>A0A8S1NJW2_9CILI</name>
<comment type="caution">
    <text evidence="1">The sequence shown here is derived from an EMBL/GenBank/DDBJ whole genome shotgun (WGS) entry which is preliminary data.</text>
</comment>
<organism evidence="1 2">
    <name type="scientific">Paramecium sonneborni</name>
    <dbReference type="NCBI Taxonomy" id="65129"/>
    <lineage>
        <taxon>Eukaryota</taxon>
        <taxon>Sar</taxon>
        <taxon>Alveolata</taxon>
        <taxon>Ciliophora</taxon>
        <taxon>Intramacronucleata</taxon>
        <taxon>Oligohymenophorea</taxon>
        <taxon>Peniculida</taxon>
        <taxon>Parameciidae</taxon>
        <taxon>Paramecium</taxon>
    </lineage>
</organism>
<gene>
    <name evidence="1" type="ORF">PSON_ATCC_30995.1.T0560046</name>
</gene>
<protein>
    <submittedName>
        <fullName evidence="1">Uncharacterized protein</fullName>
    </submittedName>
</protein>
<keyword evidence="2" id="KW-1185">Reference proteome</keyword>
<sequence>MKKQLFKQRLFRKLHRLKKKKIRSYKIVQLQLQINKNTSEIQKLFDKIHKLVKFGDPDQLNVREMVYHQKTMYQKVSVIFTSWVKQDFSFQLNNSKKMKRQKYLQPNITEKQKTEIISDPQGLRIWQ</sequence>
<evidence type="ECO:0000313" key="2">
    <source>
        <dbReference type="Proteomes" id="UP000692954"/>
    </source>
</evidence>